<keyword evidence="5 7" id="KW-0411">Iron-sulfur</keyword>
<dbReference type="EMBL" id="QYUN01000002">
    <property type="protein sequence ID" value="RJG07907.1"/>
    <property type="molecule type" value="Genomic_DNA"/>
</dbReference>
<dbReference type="InterPro" id="IPR004588">
    <property type="entry name" value="IspG_bac-typ"/>
</dbReference>
<gene>
    <name evidence="7" type="primary">ispG</name>
    <name evidence="10" type="ORF">D3870_07545</name>
</gene>
<name>A0A418X5Z3_9BURK</name>
<dbReference type="PANTHER" id="PTHR30454">
    <property type="entry name" value="4-HYDROXY-3-METHYLBUT-2-EN-1-YL DIPHOSPHATE SYNTHASE"/>
    <property type="match status" value="1"/>
</dbReference>
<evidence type="ECO:0000256" key="5">
    <source>
        <dbReference type="ARBA" id="ARBA00023014"/>
    </source>
</evidence>
<evidence type="ECO:0000256" key="4">
    <source>
        <dbReference type="ARBA" id="ARBA00023004"/>
    </source>
</evidence>
<organism evidence="10 11">
    <name type="scientific">Noviherbaspirillum cavernae</name>
    <dbReference type="NCBI Taxonomy" id="2320862"/>
    <lineage>
        <taxon>Bacteria</taxon>
        <taxon>Pseudomonadati</taxon>
        <taxon>Pseudomonadota</taxon>
        <taxon>Betaproteobacteria</taxon>
        <taxon>Burkholderiales</taxon>
        <taxon>Oxalobacteraceae</taxon>
        <taxon>Noviherbaspirillum</taxon>
    </lineage>
</organism>
<dbReference type="OrthoDB" id="9803214at2"/>
<dbReference type="Pfam" id="PF26540">
    <property type="entry name" value="GcpE_C"/>
    <property type="match status" value="1"/>
</dbReference>
<dbReference type="GO" id="GO:0019288">
    <property type="term" value="P:isopentenyl diphosphate biosynthetic process, methylerythritol 4-phosphate pathway"/>
    <property type="evidence" value="ECO:0007669"/>
    <property type="project" value="UniProtKB-UniRule"/>
</dbReference>
<evidence type="ECO:0000313" key="10">
    <source>
        <dbReference type="EMBL" id="RJG07907.1"/>
    </source>
</evidence>
<reference evidence="10 11" key="1">
    <citation type="submission" date="2018-09" db="EMBL/GenBank/DDBJ databases">
        <authorList>
            <person name="Zhu H."/>
        </authorList>
    </citation>
    <scope>NUCLEOTIDE SEQUENCE [LARGE SCALE GENOMIC DNA]</scope>
    <source>
        <strain evidence="10 11">K2R10-39</strain>
    </source>
</reference>
<evidence type="ECO:0000256" key="3">
    <source>
        <dbReference type="ARBA" id="ARBA00023002"/>
    </source>
</evidence>
<feature type="domain" description="IspG TIM-barrel" evidence="8">
    <location>
        <begin position="29"/>
        <end position="292"/>
    </location>
</feature>
<feature type="binding site" evidence="7">
    <location>
        <position position="357"/>
    </location>
    <ligand>
        <name>[4Fe-4S] cluster</name>
        <dbReference type="ChEBI" id="CHEBI:49883"/>
    </ligand>
</feature>
<dbReference type="NCBIfam" id="NF001540">
    <property type="entry name" value="PRK00366.1"/>
    <property type="match status" value="1"/>
</dbReference>
<comment type="function">
    <text evidence="7">Converts 2C-methyl-D-erythritol 2,4-cyclodiphosphate (ME-2,4cPP) into 1-hydroxy-2-methyl-2-(E)-butenyl 4-diphosphate.</text>
</comment>
<feature type="binding site" evidence="7">
    <location>
        <position position="364"/>
    </location>
    <ligand>
        <name>[4Fe-4S] cluster</name>
        <dbReference type="ChEBI" id="CHEBI:49883"/>
    </ligand>
</feature>
<sequence length="423" mass="45562">MSSVNSPIASGPLSRRKGRMVTIRHGLREIDVGGIAPIVVQSMTNTDTADVIATAIQVKDLARAGSELVRITVNNPEAAAAVPAIREQLDKMGVDVPLVGDFHYNGHKLLKDYPECAQALSKYRINPGNVGQGAKRDMQFAQMIEIACQHDKPVRIGVNWGSLDQVLLARIMDENAQRTEPWSAQAVMYEALVTSAIENAQRAEEVGLAANKIILSCKVSGVQDLIAVYRELARRADYPLHLGLTEAGMGSKGIVASTAALAVLLQEGIGDTIRVSLTPEPGGDRTKEVIVAQEILQTMGLRKFTPMVIACPGCGRTTSTVFQELADKIQTYLREQMPAWKEQYRGVESMNVAVMGCIVNGPGESKHANIGISLPGTGESPAAPVFIDGEKSVTLRGERIAEDFQAIVLDYVKTRYGKDAATS</sequence>
<dbReference type="GO" id="GO:0141197">
    <property type="term" value="F:4-hydroxy-3-methylbut-2-enyl-diphosphate synthase activity (flavodoxin)"/>
    <property type="evidence" value="ECO:0007669"/>
    <property type="project" value="UniProtKB-EC"/>
</dbReference>
<dbReference type="InterPro" id="IPR045854">
    <property type="entry name" value="NO2/SO3_Rdtase_4Fe4S_sf"/>
</dbReference>
<protein>
    <recommendedName>
        <fullName evidence="7">4-hydroxy-3-methylbut-2-en-1-yl diphosphate synthase (flavodoxin)</fullName>
        <ecNumber evidence="7">1.17.7.3</ecNumber>
    </recommendedName>
    <alternativeName>
        <fullName evidence="7">1-hydroxy-2-methyl-2-(E)-butenyl 4-diphosphate synthase</fullName>
    </alternativeName>
</protein>
<dbReference type="Gene3D" id="3.30.413.10">
    <property type="entry name" value="Sulfite Reductase Hemoprotein, domain 1"/>
    <property type="match status" value="1"/>
</dbReference>
<comment type="cofactor">
    <cofactor evidence="7">
        <name>[4Fe-4S] cluster</name>
        <dbReference type="ChEBI" id="CHEBI:49883"/>
    </cofactor>
    <text evidence="7">Binds 1 [4Fe-4S] cluster.</text>
</comment>
<keyword evidence="4 7" id="KW-0408">Iron</keyword>
<dbReference type="Proteomes" id="UP000285190">
    <property type="component" value="Unassembled WGS sequence"/>
</dbReference>
<dbReference type="Gene3D" id="3.20.20.20">
    <property type="entry name" value="Dihydropteroate synthase-like"/>
    <property type="match status" value="1"/>
</dbReference>
<keyword evidence="1 7" id="KW-0004">4Fe-4S</keyword>
<evidence type="ECO:0000256" key="2">
    <source>
        <dbReference type="ARBA" id="ARBA00022723"/>
    </source>
</evidence>
<dbReference type="AlphaFoldDB" id="A0A418X5Z3"/>
<dbReference type="HAMAP" id="MF_00159">
    <property type="entry name" value="IspG"/>
    <property type="match status" value="1"/>
</dbReference>
<dbReference type="InterPro" id="IPR016425">
    <property type="entry name" value="IspG_bac"/>
</dbReference>
<feature type="domain" description="IspG C-terminal" evidence="9">
    <location>
        <begin position="308"/>
        <end position="408"/>
    </location>
</feature>
<dbReference type="GO" id="GO:0016114">
    <property type="term" value="P:terpenoid biosynthetic process"/>
    <property type="evidence" value="ECO:0007669"/>
    <property type="project" value="InterPro"/>
</dbReference>
<keyword evidence="11" id="KW-1185">Reference proteome</keyword>
<dbReference type="GO" id="GO:0051539">
    <property type="term" value="F:4 iron, 4 sulfur cluster binding"/>
    <property type="evidence" value="ECO:0007669"/>
    <property type="project" value="UniProtKB-UniRule"/>
</dbReference>
<keyword evidence="3 7" id="KW-0560">Oxidoreductase</keyword>
<evidence type="ECO:0000256" key="1">
    <source>
        <dbReference type="ARBA" id="ARBA00022485"/>
    </source>
</evidence>
<feature type="binding site" evidence="7">
    <location>
        <position position="311"/>
    </location>
    <ligand>
        <name>[4Fe-4S] cluster</name>
        <dbReference type="ChEBI" id="CHEBI:49883"/>
    </ligand>
</feature>
<proteinExistence type="inferred from homology"/>
<comment type="pathway">
    <text evidence="7">Isoprenoid biosynthesis; isopentenyl diphosphate biosynthesis via DXP pathway; isopentenyl diphosphate from 1-deoxy-D-xylulose 5-phosphate: step 5/6.</text>
</comment>
<evidence type="ECO:0000256" key="7">
    <source>
        <dbReference type="HAMAP-Rule" id="MF_00159"/>
    </source>
</evidence>
<dbReference type="InterPro" id="IPR058578">
    <property type="entry name" value="IspG_TIM"/>
</dbReference>
<dbReference type="EC" id="1.17.7.3" evidence="7"/>
<comment type="caution">
    <text evidence="10">The sequence shown here is derived from an EMBL/GenBank/DDBJ whole genome shotgun (WGS) entry which is preliminary data.</text>
</comment>
<dbReference type="InterPro" id="IPR058579">
    <property type="entry name" value="IspG_C"/>
</dbReference>
<dbReference type="InterPro" id="IPR011005">
    <property type="entry name" value="Dihydropteroate_synth-like_sf"/>
</dbReference>
<keyword evidence="2 7" id="KW-0479">Metal-binding</keyword>
<dbReference type="FunFam" id="3.30.413.10:FF:000012">
    <property type="entry name" value="4-hydroxy-3-methylbut-2-en-1-yl diphosphate synthase (flavodoxin)"/>
    <property type="match status" value="1"/>
</dbReference>
<evidence type="ECO:0000313" key="11">
    <source>
        <dbReference type="Proteomes" id="UP000285190"/>
    </source>
</evidence>
<dbReference type="PIRSF" id="PIRSF004640">
    <property type="entry name" value="IspG"/>
    <property type="match status" value="1"/>
</dbReference>
<feature type="binding site" evidence="7">
    <location>
        <position position="314"/>
    </location>
    <ligand>
        <name>[4Fe-4S] cluster</name>
        <dbReference type="ChEBI" id="CHEBI:49883"/>
    </ligand>
</feature>
<evidence type="ECO:0000256" key="6">
    <source>
        <dbReference type="ARBA" id="ARBA00023229"/>
    </source>
</evidence>
<dbReference type="GO" id="GO:0046429">
    <property type="term" value="F:4-hydroxy-3-methylbut-2-en-1-yl diphosphate synthase activity (ferredoxin)"/>
    <property type="evidence" value="ECO:0007669"/>
    <property type="project" value="UniProtKB-UniRule"/>
</dbReference>
<comment type="catalytic activity">
    <reaction evidence="7">
        <text>(2E)-4-hydroxy-3-methylbut-2-enyl diphosphate + oxidized [flavodoxin] + H2O + 2 H(+) = 2-C-methyl-D-erythritol 2,4-cyclic diphosphate + reduced [flavodoxin]</text>
        <dbReference type="Rhea" id="RHEA:43604"/>
        <dbReference type="Rhea" id="RHEA-COMP:10622"/>
        <dbReference type="Rhea" id="RHEA-COMP:10623"/>
        <dbReference type="ChEBI" id="CHEBI:15377"/>
        <dbReference type="ChEBI" id="CHEBI:15378"/>
        <dbReference type="ChEBI" id="CHEBI:57618"/>
        <dbReference type="ChEBI" id="CHEBI:58210"/>
        <dbReference type="ChEBI" id="CHEBI:58483"/>
        <dbReference type="ChEBI" id="CHEBI:128753"/>
        <dbReference type="EC" id="1.17.7.3"/>
    </reaction>
</comment>
<dbReference type="RefSeq" id="WP_119741812.1">
    <property type="nucleotide sequence ID" value="NZ_QYUN01000002.1"/>
</dbReference>
<dbReference type="NCBIfam" id="TIGR00612">
    <property type="entry name" value="ispG_gcpE"/>
    <property type="match status" value="1"/>
</dbReference>
<dbReference type="PANTHER" id="PTHR30454:SF0">
    <property type="entry name" value="4-HYDROXY-3-METHYLBUT-2-EN-1-YL DIPHOSPHATE SYNTHASE (FERREDOXIN), CHLOROPLASTIC"/>
    <property type="match status" value="1"/>
</dbReference>
<comment type="similarity">
    <text evidence="7">Belongs to the IspG family.</text>
</comment>
<evidence type="ECO:0000259" key="8">
    <source>
        <dbReference type="Pfam" id="PF04551"/>
    </source>
</evidence>
<dbReference type="GO" id="GO:0005506">
    <property type="term" value="F:iron ion binding"/>
    <property type="evidence" value="ECO:0007669"/>
    <property type="project" value="InterPro"/>
</dbReference>
<evidence type="ECO:0000259" key="9">
    <source>
        <dbReference type="Pfam" id="PF26540"/>
    </source>
</evidence>
<dbReference type="UniPathway" id="UPA00056">
    <property type="reaction ID" value="UER00096"/>
</dbReference>
<keyword evidence="6 7" id="KW-0414">Isoprene biosynthesis</keyword>
<accession>A0A418X5Z3</accession>
<dbReference type="Pfam" id="PF04551">
    <property type="entry name" value="GcpE"/>
    <property type="match status" value="1"/>
</dbReference>